<dbReference type="Gene3D" id="3.30.1200.10">
    <property type="entry name" value="YggU-like"/>
    <property type="match status" value="1"/>
</dbReference>
<dbReference type="SMART" id="SM01152">
    <property type="entry name" value="DUF167"/>
    <property type="match status" value="1"/>
</dbReference>
<dbReference type="Pfam" id="PF02594">
    <property type="entry name" value="DUF167"/>
    <property type="match status" value="1"/>
</dbReference>
<dbReference type="PANTHER" id="PTHR13420">
    <property type="entry name" value="UPF0235 PROTEIN C15ORF40"/>
    <property type="match status" value="1"/>
</dbReference>
<evidence type="ECO:0000313" key="4">
    <source>
        <dbReference type="Proteomes" id="UP001244552"/>
    </source>
</evidence>
<dbReference type="PANTHER" id="PTHR13420:SF7">
    <property type="entry name" value="UPF0235 PROTEIN C15ORF40"/>
    <property type="match status" value="1"/>
</dbReference>
<dbReference type="InterPro" id="IPR036591">
    <property type="entry name" value="YggU-like_sf"/>
</dbReference>
<reference evidence="3 4" key="1">
    <citation type="submission" date="2023-07" db="EMBL/GenBank/DDBJ databases">
        <title>Genomic Encyclopedia of Type Strains, Phase IV (KMG-IV): sequencing the most valuable type-strain genomes for metagenomic binning, comparative biology and taxonomic classification.</title>
        <authorList>
            <person name="Goeker M."/>
        </authorList>
    </citation>
    <scope>NUCLEOTIDE SEQUENCE [LARGE SCALE GENOMIC DNA]</scope>
    <source>
        <strain evidence="3 4">DSM 19922</strain>
    </source>
</reference>
<evidence type="ECO:0000256" key="2">
    <source>
        <dbReference type="HAMAP-Rule" id="MF_00634"/>
    </source>
</evidence>
<dbReference type="RefSeq" id="WP_209982205.1">
    <property type="nucleotide sequence ID" value="NZ_JAGINO010000008.1"/>
</dbReference>
<evidence type="ECO:0000256" key="1">
    <source>
        <dbReference type="ARBA" id="ARBA00010364"/>
    </source>
</evidence>
<accession>A0ABU0MK80</accession>
<sequence>MAATAPFEPVGDGLRVALRVTPKASRNAVTGVADAVGGGRVLKVAVTAVPENGKANEAVIKLLSKAWKLPKTSLTVVAGATDRNKILHVAGDPAALLPRLTALVNGLGAAAGLGGTAAGEGGE</sequence>
<dbReference type="Proteomes" id="UP001244552">
    <property type="component" value="Unassembled WGS sequence"/>
</dbReference>
<proteinExistence type="inferred from homology"/>
<evidence type="ECO:0000313" key="3">
    <source>
        <dbReference type="EMBL" id="MDQ0533876.1"/>
    </source>
</evidence>
<dbReference type="InterPro" id="IPR003746">
    <property type="entry name" value="DUF167"/>
</dbReference>
<name>A0ABU0MK80_9PROT</name>
<keyword evidence="4" id="KW-1185">Reference proteome</keyword>
<dbReference type="NCBIfam" id="TIGR00251">
    <property type="entry name" value="DUF167 family protein"/>
    <property type="match status" value="1"/>
</dbReference>
<gene>
    <name evidence="3" type="ORF">QO018_002739</name>
</gene>
<comment type="caution">
    <text evidence="3">The sequence shown here is derived from an EMBL/GenBank/DDBJ whole genome shotgun (WGS) entry which is preliminary data.</text>
</comment>
<comment type="similarity">
    <text evidence="1 2">Belongs to the UPF0235 family.</text>
</comment>
<dbReference type="EMBL" id="JAUSVU010000008">
    <property type="protein sequence ID" value="MDQ0533876.1"/>
    <property type="molecule type" value="Genomic_DNA"/>
</dbReference>
<protein>
    <recommendedName>
        <fullName evidence="2">UPF0235 protein QO018_002739</fullName>
    </recommendedName>
</protein>
<organism evidence="3 4">
    <name type="scientific">Azospirillum picis</name>
    <dbReference type="NCBI Taxonomy" id="488438"/>
    <lineage>
        <taxon>Bacteria</taxon>
        <taxon>Pseudomonadati</taxon>
        <taxon>Pseudomonadota</taxon>
        <taxon>Alphaproteobacteria</taxon>
        <taxon>Rhodospirillales</taxon>
        <taxon>Azospirillaceae</taxon>
        <taxon>Azospirillum</taxon>
    </lineage>
</organism>
<dbReference type="HAMAP" id="MF_00634">
    <property type="entry name" value="UPF0235"/>
    <property type="match status" value="1"/>
</dbReference>
<dbReference type="SUPFAM" id="SSF69786">
    <property type="entry name" value="YggU-like"/>
    <property type="match status" value="1"/>
</dbReference>